<keyword evidence="6" id="KW-0067">ATP-binding</keyword>
<dbReference type="Proteomes" id="UP000001941">
    <property type="component" value="Chromosome"/>
</dbReference>
<evidence type="ECO:0000259" key="8">
    <source>
        <dbReference type="PROSITE" id="PS51192"/>
    </source>
</evidence>
<evidence type="ECO:0000256" key="4">
    <source>
        <dbReference type="ARBA" id="ARBA00022801"/>
    </source>
</evidence>
<dbReference type="InterPro" id="IPR014001">
    <property type="entry name" value="Helicase_ATP-bd"/>
</dbReference>
<dbReference type="InterPro" id="IPR014014">
    <property type="entry name" value="RNA_helicase_DEAD_Q_motif"/>
</dbReference>
<dbReference type="InterPro" id="IPR012677">
    <property type="entry name" value="Nucleotide-bd_a/b_plait_sf"/>
</dbReference>
<proteinExistence type="predicted"/>
<dbReference type="EMBL" id="CP000254">
    <property type="protein sequence ID" value="ABD41536.1"/>
    <property type="molecule type" value="Genomic_DNA"/>
</dbReference>
<dbReference type="GO" id="GO:0016787">
    <property type="term" value="F:hydrolase activity"/>
    <property type="evidence" value="ECO:0007669"/>
    <property type="project" value="UniProtKB-KW"/>
</dbReference>
<dbReference type="Pfam" id="PF00270">
    <property type="entry name" value="DEAD"/>
    <property type="match status" value="1"/>
</dbReference>
<sequence length="531" mass="58857">MEIPSFSDLQLSPGIIKAIRDIGYEEPTPIQQEVIPLILAGNDVAGQAYTGTGKTAAFGIPAIELCQPANRNVQTIVLCPSRELAVQVGTELNKLAMHKKGISILPVYGGQPIERQIKALSRGVQIIIGTPGRVIDHIKRKTLLLDAVSLVVLDEADQMLDMGFREDIEEILSHIPKERQTVILSATFPPEILDISRRFQKNPIDVKMVHQELTVPQIEQYYIEVREPAKADTLIRVLEFYQPQRTIIFCNTQIAVDAVSSALKAEGFLADGLHGGMAQAQRDKVMNAFRKGQLEILIATDVAARGIDVEEIDLVCNFDFPQDDEYYVHRIGRTARAGRTGRAISFVSPRERYRLRDVRRSTRAEPEPLPIPTLREIGGKKATTTLADADALMKTGDLTFCRPMIEEKLAEGADPVALATSLLMIAAGIATEKEDDLEKYLGEQAVVRLSAGRQDGILVRDILQIVRNSGRNIQNDIGNIRIGQTATYIDVPEQSVKEVIDVLNGAQIGRIRLVAKRGRKQSEIPKRRFNK</sequence>
<dbReference type="Gene3D" id="3.30.70.330">
    <property type="match status" value="1"/>
</dbReference>
<dbReference type="GO" id="GO:0009409">
    <property type="term" value="P:response to cold"/>
    <property type="evidence" value="ECO:0007669"/>
    <property type="project" value="TreeGrafter"/>
</dbReference>
<dbReference type="CDD" id="cd12252">
    <property type="entry name" value="RRM_DbpA"/>
    <property type="match status" value="1"/>
</dbReference>
<evidence type="ECO:0000256" key="5">
    <source>
        <dbReference type="ARBA" id="ARBA00022806"/>
    </source>
</evidence>
<keyword evidence="5 11" id="KW-0347">Helicase</keyword>
<feature type="domain" description="DEAD-box RNA helicase Q" evidence="10">
    <location>
        <begin position="4"/>
        <end position="32"/>
    </location>
</feature>
<dbReference type="FunCoup" id="Q2FKY7">
    <property type="interactions" value="63"/>
</dbReference>
<dbReference type="GO" id="GO:0140097">
    <property type="term" value="F:catalytic activity, acting on DNA"/>
    <property type="evidence" value="ECO:0007669"/>
    <property type="project" value="UniProtKB-ARBA"/>
</dbReference>
<dbReference type="SUPFAM" id="SSF52540">
    <property type="entry name" value="P-loop containing nucleoside triphosphate hydrolases"/>
    <property type="match status" value="1"/>
</dbReference>
<evidence type="ECO:0000256" key="6">
    <source>
        <dbReference type="ARBA" id="ARBA00022840"/>
    </source>
</evidence>
<dbReference type="CDD" id="cd00268">
    <property type="entry name" value="DEADc"/>
    <property type="match status" value="1"/>
</dbReference>
<evidence type="ECO:0000259" key="10">
    <source>
        <dbReference type="PROSITE" id="PS51195"/>
    </source>
</evidence>
<dbReference type="InterPro" id="IPR027417">
    <property type="entry name" value="P-loop_NTPase"/>
</dbReference>
<dbReference type="InterPro" id="IPR050547">
    <property type="entry name" value="DEAD_box_RNA_helicases"/>
</dbReference>
<dbReference type="PROSITE" id="PS51195">
    <property type="entry name" value="Q_MOTIF"/>
    <property type="match status" value="1"/>
</dbReference>
<protein>
    <recommendedName>
        <fullName evidence="1">RNA helicase</fullName>
        <ecNumber evidence="1">3.6.4.13</ecNumber>
    </recommendedName>
</protein>
<dbReference type="EnsemblBacteria" id="ABD41536">
    <property type="protein sequence ID" value="ABD41536"/>
    <property type="gene ID" value="Mhun_1816"/>
</dbReference>
<dbReference type="PANTHER" id="PTHR47963:SF8">
    <property type="entry name" value="ATP-DEPENDENT RNA HELICASE DEAD"/>
    <property type="match status" value="1"/>
</dbReference>
<dbReference type="InterPro" id="IPR001650">
    <property type="entry name" value="Helicase_C-like"/>
</dbReference>
<feature type="domain" description="Helicase C-terminal" evidence="9">
    <location>
        <begin position="217"/>
        <end position="377"/>
    </location>
</feature>
<dbReference type="PROSITE" id="PS51192">
    <property type="entry name" value="HELICASE_ATP_BIND_1"/>
    <property type="match status" value="1"/>
</dbReference>
<dbReference type="KEGG" id="mhu:Mhun_1816"/>
<feature type="short sequence motif" description="Q motif" evidence="7">
    <location>
        <begin position="4"/>
        <end position="32"/>
    </location>
</feature>
<keyword evidence="3" id="KW-0547">Nucleotide-binding</keyword>
<dbReference type="RefSeq" id="WP_011448800.1">
    <property type="nucleotide sequence ID" value="NC_007796.1"/>
</dbReference>
<keyword evidence="4" id="KW-0378">Hydrolase</keyword>
<feature type="domain" description="Helicase ATP-binding" evidence="8">
    <location>
        <begin position="35"/>
        <end position="206"/>
    </location>
</feature>
<evidence type="ECO:0000256" key="1">
    <source>
        <dbReference type="ARBA" id="ARBA00012552"/>
    </source>
</evidence>
<dbReference type="HOGENOM" id="CLU_003041_21_1_2"/>
<dbReference type="InterPro" id="IPR005580">
    <property type="entry name" value="DbpA/CsdA_RNA-bd_dom"/>
</dbReference>
<dbReference type="GO" id="GO:0005829">
    <property type="term" value="C:cytosol"/>
    <property type="evidence" value="ECO:0007669"/>
    <property type="project" value="TreeGrafter"/>
</dbReference>
<dbReference type="OrthoDB" id="4631at2157"/>
<dbReference type="EC" id="3.6.4.13" evidence="1"/>
<dbReference type="PROSITE" id="PS51194">
    <property type="entry name" value="HELICASE_CTER"/>
    <property type="match status" value="1"/>
</dbReference>
<evidence type="ECO:0000256" key="2">
    <source>
        <dbReference type="ARBA" id="ARBA00022490"/>
    </source>
</evidence>
<dbReference type="InterPro" id="IPR044742">
    <property type="entry name" value="DEAD/DEAH_RhlB"/>
</dbReference>
<evidence type="ECO:0000256" key="3">
    <source>
        <dbReference type="ARBA" id="ARBA00022741"/>
    </source>
</evidence>
<dbReference type="InterPro" id="IPR011545">
    <property type="entry name" value="DEAD/DEAH_box_helicase_dom"/>
</dbReference>
<organism evidence="11 12">
    <name type="scientific">Methanospirillum hungatei JF-1 (strain ATCC 27890 / DSM 864 / NBRC 100397 / JF-1)</name>
    <dbReference type="NCBI Taxonomy" id="323259"/>
    <lineage>
        <taxon>Archaea</taxon>
        <taxon>Methanobacteriati</taxon>
        <taxon>Methanobacteriota</taxon>
        <taxon>Stenosarchaea group</taxon>
        <taxon>Methanomicrobia</taxon>
        <taxon>Methanomicrobiales</taxon>
        <taxon>Methanospirillaceae</taxon>
        <taxon>Methanospirillum</taxon>
    </lineage>
</organism>
<dbReference type="FunFam" id="3.40.50.300:FF:000108">
    <property type="entry name" value="ATP-dependent RNA helicase RhlE"/>
    <property type="match status" value="1"/>
</dbReference>
<dbReference type="Pfam" id="PF03880">
    <property type="entry name" value="DbpA"/>
    <property type="match status" value="1"/>
</dbReference>
<evidence type="ECO:0000313" key="12">
    <source>
        <dbReference type="Proteomes" id="UP000001941"/>
    </source>
</evidence>
<keyword evidence="2" id="KW-0963">Cytoplasm</keyword>
<dbReference type="InParanoid" id="Q2FKY7"/>
<dbReference type="SMART" id="SM00487">
    <property type="entry name" value="DEXDc"/>
    <property type="match status" value="1"/>
</dbReference>
<dbReference type="GeneID" id="3923721"/>
<name>Q2FKY7_METHJ</name>
<accession>Q2FKY7</accession>
<dbReference type="GO" id="GO:0033592">
    <property type="term" value="F:RNA strand annealing activity"/>
    <property type="evidence" value="ECO:0007669"/>
    <property type="project" value="TreeGrafter"/>
</dbReference>
<dbReference type="PANTHER" id="PTHR47963">
    <property type="entry name" value="DEAD-BOX ATP-DEPENDENT RNA HELICASE 47, MITOCHONDRIAL"/>
    <property type="match status" value="1"/>
</dbReference>
<dbReference type="Gene3D" id="3.40.50.300">
    <property type="entry name" value="P-loop containing nucleotide triphosphate hydrolases"/>
    <property type="match status" value="2"/>
</dbReference>
<dbReference type="GO" id="GO:0003724">
    <property type="term" value="F:RNA helicase activity"/>
    <property type="evidence" value="ECO:0007669"/>
    <property type="project" value="UniProtKB-EC"/>
</dbReference>
<dbReference type="SMART" id="SM00490">
    <property type="entry name" value="HELICc"/>
    <property type="match status" value="1"/>
</dbReference>
<dbReference type="GO" id="GO:0005840">
    <property type="term" value="C:ribosome"/>
    <property type="evidence" value="ECO:0007669"/>
    <property type="project" value="TreeGrafter"/>
</dbReference>
<reference evidence="12" key="1">
    <citation type="journal article" date="2016" name="Stand. Genomic Sci.">
        <title>Complete genome sequence of Methanospirillum hungatei type strain JF1.</title>
        <authorList>
            <person name="Gunsalus R.P."/>
            <person name="Cook L.E."/>
            <person name="Crable B."/>
            <person name="Rohlin L."/>
            <person name="McDonald E."/>
            <person name="Mouttaki H."/>
            <person name="Sieber J.R."/>
            <person name="Poweleit N."/>
            <person name="Zhou H."/>
            <person name="Lapidus A.L."/>
            <person name="Daligault H.E."/>
            <person name="Land M."/>
            <person name="Gilna P."/>
            <person name="Ivanova N."/>
            <person name="Kyrpides N."/>
            <person name="Culley D.E."/>
            <person name="McInerney M.J."/>
        </authorList>
    </citation>
    <scope>NUCLEOTIDE SEQUENCE [LARGE SCALE GENOMIC DNA]</scope>
    <source>
        <strain evidence="12">ATCC 27890 / DSM 864 / NBRC 100397 / JF-1</strain>
    </source>
</reference>
<evidence type="ECO:0000256" key="7">
    <source>
        <dbReference type="PROSITE-ProRule" id="PRU00552"/>
    </source>
</evidence>
<dbReference type="eggNOG" id="arCOG00558">
    <property type="taxonomic scope" value="Archaea"/>
</dbReference>
<dbReference type="Pfam" id="PF00271">
    <property type="entry name" value="Helicase_C"/>
    <property type="match status" value="1"/>
</dbReference>
<dbReference type="GO" id="GO:0005524">
    <property type="term" value="F:ATP binding"/>
    <property type="evidence" value="ECO:0007669"/>
    <property type="project" value="UniProtKB-KW"/>
</dbReference>
<evidence type="ECO:0000313" key="11">
    <source>
        <dbReference type="EMBL" id="ABD41536.1"/>
    </source>
</evidence>
<keyword evidence="12" id="KW-1185">Reference proteome</keyword>
<dbReference type="AlphaFoldDB" id="Q2FKY7"/>
<gene>
    <name evidence="11" type="ordered locus">Mhun_1816</name>
</gene>
<dbReference type="STRING" id="323259.Mhun_1816"/>
<evidence type="ECO:0000259" key="9">
    <source>
        <dbReference type="PROSITE" id="PS51194"/>
    </source>
</evidence>
<dbReference type="CDD" id="cd18787">
    <property type="entry name" value="SF2_C_DEAD"/>
    <property type="match status" value="1"/>
</dbReference>